<protein>
    <submittedName>
        <fullName evidence="1">Ribosome-inactivating family protein</fullName>
    </submittedName>
</protein>
<keyword evidence="2" id="KW-1185">Reference proteome</keyword>
<dbReference type="Proteomes" id="UP001432251">
    <property type="component" value="Plasmid p1"/>
</dbReference>
<reference evidence="1" key="1">
    <citation type="journal article" date="2025" name="Int. J. Syst. Evol. Microbiol.">
        <title>Streptomyces citrinus sp. nov., with yellow diffusible pigment.</title>
        <authorList>
            <person name="He Y."/>
            <person name="Yang E."/>
            <person name="Xu J."/>
            <person name="Sun Y."/>
            <person name="Sun L."/>
        </authorList>
    </citation>
    <scope>NUCLEOTIDE SEQUENCE</scope>
    <source>
        <strain evidence="1">Q6</strain>
    </source>
</reference>
<keyword evidence="1" id="KW-0614">Plasmid</keyword>
<dbReference type="EMBL" id="CP146023">
    <property type="protein sequence ID" value="WWQ69387.1"/>
    <property type="molecule type" value="Genomic_DNA"/>
</dbReference>
<evidence type="ECO:0000313" key="1">
    <source>
        <dbReference type="EMBL" id="WWQ69387.1"/>
    </source>
</evidence>
<accession>A0ACD5AQ49</accession>
<evidence type="ECO:0000313" key="2">
    <source>
        <dbReference type="Proteomes" id="UP001432251"/>
    </source>
</evidence>
<gene>
    <name evidence="1" type="ORF">V2W30_40105</name>
</gene>
<geneLocation type="plasmid" evidence="1 2">
    <name>p1</name>
</geneLocation>
<proteinExistence type="predicted"/>
<sequence>MSSEGFALRSQGRHRRVSLLSALSVFAVTLVALFTGVSPAKADTPEGRISHVWYSLTGTGNTPASQYGGFISSLQNAAGHYWWNGIAATQTAGRGDSLIRADLNFNGEELRLWFTPNNLYLRGFTTHNGDTWQFADSDYNLGEVMENLSRGPDGGLLPPLGQVRTLSFTSHYNDIVQHANGYSRANLPFSYSLLYNHAYQLQYGGDGSSTATSLLFLIQYTSEAVRFWDVYGVMVDIMRNSSTYYPSLPLRQQELENDWSQLSNYARNLQAGRNPAPVYVGPNAGTISSSSQLNSRVRMVIGDPSQVNAVGDWWHTEL</sequence>
<name>A0ACD5AQ49_9ACTN</name>
<organism evidence="1 2">
    <name type="scientific">Streptomyces citrinus</name>
    <dbReference type="NCBI Taxonomy" id="3118173"/>
    <lineage>
        <taxon>Bacteria</taxon>
        <taxon>Bacillati</taxon>
        <taxon>Actinomycetota</taxon>
        <taxon>Actinomycetes</taxon>
        <taxon>Kitasatosporales</taxon>
        <taxon>Streptomycetaceae</taxon>
        <taxon>Streptomyces</taxon>
    </lineage>
</organism>